<dbReference type="PROSITE" id="PS00865">
    <property type="entry name" value="UBIQUITIN_ACTIVAT_2"/>
    <property type="match status" value="1"/>
</dbReference>
<dbReference type="InterPro" id="IPR019572">
    <property type="entry name" value="UBA_E1_SCCH"/>
</dbReference>
<dbReference type="Gene3D" id="3.40.50.720">
    <property type="entry name" value="NAD(P)-binding Rossmann-like Domain"/>
    <property type="match status" value="1"/>
</dbReference>
<dbReference type="FunFam" id="3.10.290.60:FF:000001">
    <property type="entry name" value="Ubiquitin-activating enzyme E1 2"/>
    <property type="match status" value="1"/>
</dbReference>
<dbReference type="GO" id="GO:0006511">
    <property type="term" value="P:ubiquitin-dependent protein catabolic process"/>
    <property type="evidence" value="ECO:0007669"/>
    <property type="project" value="TreeGrafter"/>
</dbReference>
<sequence length="569" mass="62520">MLTVTDDDTIERSNLSRQFLFRDKDIGGAKSEIAAAAAAKLNPHLRVQALQNRVGLETENLFNHPFWDNLTIVVNALDNVSARLYVDTRCVYHRKPLLESGTLGPKCNTQVVIPDMTENYGASRDPPERQAPMCTVHSFPHNIDHCLAWARSEFEGMLEQAPSEANAFLSNPEEVAKKLLEAADGASRQQLERVVEVLLDNRCSSFEDCVAWARLRFEDYFRSKILQLIHTFPEDAVTSTGLPFWSAPKRFPKALVFDSEDEVHASLVAAAARLKAQVHGVELPAWAMQDDVKIAQLALAVPVAEFVPKIGERIETDPKATAADAAAAGGGGQDDQALIENLLARLHAALANGVISAAQPLTAIQFEKDDDTNHHMAMIAGLANMRARCYGIAEVDRLKAKLIAGRIIPAIATATACATGLVCLELYKVLQGDKPIEAYRNSFVNLALPLMAMAEPMKMAVTKHGETLKWTLWDRWILKGDVTVQEVIDWLEEKGIIAGSISAGTALLYCNIFPRHADRVGKRVSELIETVGKVQLPKGKDVVDIIVACEDEEGNDVDVPQISIHFRNV</sequence>
<dbReference type="PRINTS" id="PR01849">
    <property type="entry name" value="UBIQUITINACT"/>
</dbReference>
<dbReference type="InterPro" id="IPR018965">
    <property type="entry name" value="Ub-activating_enz_E1_C"/>
</dbReference>
<dbReference type="InterPro" id="IPR018075">
    <property type="entry name" value="UBQ-activ_enz_E1"/>
</dbReference>
<name>A0A7S0Y9F7_9CHLO</name>
<dbReference type="Gene3D" id="1.10.10.2660">
    <property type="entry name" value="Ubiquitin-activating enzyme E1, SCCH domain"/>
    <property type="match status" value="1"/>
</dbReference>
<dbReference type="GO" id="GO:0004839">
    <property type="term" value="F:ubiquitin activating enzyme activity"/>
    <property type="evidence" value="ECO:0007669"/>
    <property type="project" value="TreeGrafter"/>
</dbReference>
<accession>A0A7S0Y9F7</accession>
<dbReference type="InterPro" id="IPR038252">
    <property type="entry name" value="UBA_E1_C_sf"/>
</dbReference>
<dbReference type="Pfam" id="PF10585">
    <property type="entry name" value="UBA_E1_SCCH"/>
    <property type="match status" value="1"/>
</dbReference>
<dbReference type="InterPro" id="IPR035985">
    <property type="entry name" value="Ubiquitin-activating_enz"/>
</dbReference>
<dbReference type="GO" id="GO:0005634">
    <property type="term" value="C:nucleus"/>
    <property type="evidence" value="ECO:0007669"/>
    <property type="project" value="TreeGrafter"/>
</dbReference>
<dbReference type="GO" id="GO:0005524">
    <property type="term" value="F:ATP binding"/>
    <property type="evidence" value="ECO:0007669"/>
    <property type="project" value="UniProtKB-KW"/>
</dbReference>
<evidence type="ECO:0000313" key="10">
    <source>
        <dbReference type="EMBL" id="CAD8764195.1"/>
    </source>
</evidence>
<keyword evidence="4 8" id="KW-0547">Nucleotide-binding</keyword>
<comment type="pathway">
    <text evidence="1">Protein modification; protein ubiquitination.</text>
</comment>
<dbReference type="Pfam" id="PF00899">
    <property type="entry name" value="ThiF"/>
    <property type="match status" value="1"/>
</dbReference>
<comment type="similarity">
    <text evidence="2 8">Belongs to the ubiquitin-activating E1 family.</text>
</comment>
<evidence type="ECO:0000256" key="6">
    <source>
        <dbReference type="ARBA" id="ARBA00022840"/>
    </source>
</evidence>
<organism evidence="10">
    <name type="scientific">Polytomella parva</name>
    <dbReference type="NCBI Taxonomy" id="51329"/>
    <lineage>
        <taxon>Eukaryota</taxon>
        <taxon>Viridiplantae</taxon>
        <taxon>Chlorophyta</taxon>
        <taxon>core chlorophytes</taxon>
        <taxon>Chlorophyceae</taxon>
        <taxon>CS clade</taxon>
        <taxon>Chlamydomonadales</taxon>
        <taxon>Chlamydomonadaceae</taxon>
        <taxon>Polytomella</taxon>
    </lineage>
</organism>
<dbReference type="FunFam" id="1.10.10.2660:FF:000002">
    <property type="entry name" value="Ubiquitin-activating enzyme E1 2"/>
    <property type="match status" value="1"/>
</dbReference>
<evidence type="ECO:0000256" key="7">
    <source>
        <dbReference type="PROSITE-ProRule" id="PRU10132"/>
    </source>
</evidence>
<dbReference type="InterPro" id="IPR042063">
    <property type="entry name" value="Ubi_acti_E1_SCCH"/>
</dbReference>
<dbReference type="NCBIfam" id="TIGR01408">
    <property type="entry name" value="Ube1"/>
    <property type="match status" value="1"/>
</dbReference>
<dbReference type="EMBL" id="HBFM01001058">
    <property type="protein sequence ID" value="CAD8764195.1"/>
    <property type="molecule type" value="Transcribed_RNA"/>
</dbReference>
<feature type="domain" description="Ubiquitin-activating enzyme E1 C-terminal" evidence="9">
    <location>
        <begin position="439"/>
        <end position="562"/>
    </location>
</feature>
<evidence type="ECO:0000256" key="5">
    <source>
        <dbReference type="ARBA" id="ARBA00022786"/>
    </source>
</evidence>
<dbReference type="Gene3D" id="3.10.290.60">
    <property type="entry name" value="Ubiquitin-activating enzyme E1, UFD domain"/>
    <property type="match status" value="1"/>
</dbReference>
<evidence type="ECO:0000256" key="8">
    <source>
        <dbReference type="RuleBase" id="RU000519"/>
    </source>
</evidence>
<evidence type="ECO:0000259" key="9">
    <source>
        <dbReference type="SMART" id="SM00985"/>
    </source>
</evidence>
<evidence type="ECO:0000256" key="2">
    <source>
        <dbReference type="ARBA" id="ARBA00005673"/>
    </source>
</evidence>
<evidence type="ECO:0000256" key="4">
    <source>
        <dbReference type="ARBA" id="ARBA00022741"/>
    </source>
</evidence>
<gene>
    <name evidence="10" type="ORF">PPAR00522_LOCUS579</name>
</gene>
<dbReference type="UniPathway" id="UPA00143"/>
<evidence type="ECO:0000256" key="3">
    <source>
        <dbReference type="ARBA" id="ARBA00022598"/>
    </source>
</evidence>
<proteinExistence type="inferred from homology"/>
<dbReference type="SUPFAM" id="SSF69572">
    <property type="entry name" value="Activating enzymes of the ubiquitin-like proteins"/>
    <property type="match status" value="1"/>
</dbReference>
<dbReference type="SMART" id="SM00985">
    <property type="entry name" value="UBA_e1_C"/>
    <property type="match status" value="1"/>
</dbReference>
<evidence type="ECO:0000256" key="1">
    <source>
        <dbReference type="ARBA" id="ARBA00004906"/>
    </source>
</evidence>
<dbReference type="InterPro" id="IPR000011">
    <property type="entry name" value="UBQ/SUMO-activ_enz_E1-like"/>
</dbReference>
<keyword evidence="3 8" id="KW-0436">Ligase</keyword>
<dbReference type="Pfam" id="PF09358">
    <property type="entry name" value="E1_UFD"/>
    <property type="match status" value="1"/>
</dbReference>
<dbReference type="PANTHER" id="PTHR10953:SF4">
    <property type="entry name" value="UBIQUITIN-ACTIVATING ENZYME E1 C-TERMINAL DOMAIN-CONTAINING PROTEIN"/>
    <property type="match status" value="1"/>
</dbReference>
<dbReference type="InterPro" id="IPR000594">
    <property type="entry name" value="ThiF_NAD_FAD-bd"/>
</dbReference>
<dbReference type="GO" id="GO:0006974">
    <property type="term" value="P:DNA damage response"/>
    <property type="evidence" value="ECO:0007669"/>
    <property type="project" value="TreeGrafter"/>
</dbReference>
<keyword evidence="6 8" id="KW-0067">ATP-binding</keyword>
<protein>
    <recommendedName>
        <fullName evidence="9">Ubiquitin-activating enzyme E1 C-terminal domain-containing protein</fullName>
    </recommendedName>
</protein>
<feature type="active site" description="Glycyl thioester intermediate" evidence="7">
    <location>
        <position position="134"/>
    </location>
</feature>
<dbReference type="GO" id="GO:0005737">
    <property type="term" value="C:cytoplasm"/>
    <property type="evidence" value="ECO:0007669"/>
    <property type="project" value="TreeGrafter"/>
</dbReference>
<dbReference type="PANTHER" id="PTHR10953">
    <property type="entry name" value="UBIQUITIN-ACTIVATING ENZYME E1"/>
    <property type="match status" value="1"/>
</dbReference>
<dbReference type="InterPro" id="IPR033127">
    <property type="entry name" value="UBQ-activ_enz_E1_Cys_AS"/>
</dbReference>
<keyword evidence="5 8" id="KW-0833">Ubl conjugation pathway</keyword>
<dbReference type="AlphaFoldDB" id="A0A7S0Y9F7"/>
<dbReference type="InterPro" id="IPR045886">
    <property type="entry name" value="ThiF/MoeB/HesA"/>
</dbReference>
<reference evidence="10" key="1">
    <citation type="submission" date="2021-01" db="EMBL/GenBank/DDBJ databases">
        <authorList>
            <person name="Corre E."/>
            <person name="Pelletier E."/>
            <person name="Niang G."/>
            <person name="Scheremetjew M."/>
            <person name="Finn R."/>
            <person name="Kale V."/>
            <person name="Holt S."/>
            <person name="Cochrane G."/>
            <person name="Meng A."/>
            <person name="Brown T."/>
            <person name="Cohen L."/>
        </authorList>
    </citation>
    <scope>NUCLEOTIDE SEQUENCE</scope>
    <source>
        <strain evidence="10">SAG 63-3</strain>
    </source>
</reference>